<keyword evidence="2" id="KW-1185">Reference proteome</keyword>
<organism evidence="1 2">
    <name type="scientific">Amborella trichopoda</name>
    <dbReference type="NCBI Taxonomy" id="13333"/>
    <lineage>
        <taxon>Eukaryota</taxon>
        <taxon>Viridiplantae</taxon>
        <taxon>Streptophyta</taxon>
        <taxon>Embryophyta</taxon>
        <taxon>Tracheophyta</taxon>
        <taxon>Spermatophyta</taxon>
        <taxon>Magnoliopsida</taxon>
        <taxon>Amborellales</taxon>
        <taxon>Amborellaceae</taxon>
        <taxon>Amborella</taxon>
    </lineage>
</organism>
<sequence length="78" mass="8622">MQALAVLFRSSLRSHSAPAMEDCTPTVTMCALRHTKNYALAVLLHSPIVHSSNEAFGATALRQWRTALQHSECTLRQS</sequence>
<evidence type="ECO:0000313" key="1">
    <source>
        <dbReference type="EMBL" id="ERN08544.1"/>
    </source>
</evidence>
<name>W1PL97_AMBTC</name>
<reference evidence="2" key="1">
    <citation type="journal article" date="2013" name="Science">
        <title>The Amborella genome and the evolution of flowering plants.</title>
        <authorList>
            <consortium name="Amborella Genome Project"/>
        </authorList>
    </citation>
    <scope>NUCLEOTIDE SEQUENCE [LARGE SCALE GENOMIC DNA]</scope>
</reference>
<protein>
    <submittedName>
        <fullName evidence="1">Uncharacterized protein</fullName>
    </submittedName>
</protein>
<dbReference type="Proteomes" id="UP000017836">
    <property type="component" value="Unassembled WGS sequence"/>
</dbReference>
<gene>
    <name evidence="1" type="ORF">AMTR_s00017p00063610</name>
</gene>
<proteinExistence type="predicted"/>
<dbReference type="AlphaFoldDB" id="W1PL97"/>
<evidence type="ECO:0000313" key="2">
    <source>
        <dbReference type="Proteomes" id="UP000017836"/>
    </source>
</evidence>
<accession>W1PL97</accession>
<dbReference type="EMBL" id="KI393256">
    <property type="protein sequence ID" value="ERN08544.1"/>
    <property type="molecule type" value="Genomic_DNA"/>
</dbReference>
<dbReference type="HOGENOM" id="CLU_2625244_0_0_1"/>
<dbReference type="Gramene" id="ERN08544">
    <property type="protein sequence ID" value="ERN08544"/>
    <property type="gene ID" value="AMTR_s00017p00063610"/>
</dbReference>